<dbReference type="InterPro" id="IPR011767">
    <property type="entry name" value="GLR_AS"/>
</dbReference>
<accession>A0A1E7EKV6</accession>
<dbReference type="InterPro" id="IPR002109">
    <property type="entry name" value="Glutaredoxin"/>
</dbReference>
<dbReference type="Pfam" id="PF00462">
    <property type="entry name" value="Glutaredoxin"/>
    <property type="match status" value="1"/>
</dbReference>
<organism evidence="2 3">
    <name type="scientific">Fragilariopsis cylindrus CCMP1102</name>
    <dbReference type="NCBI Taxonomy" id="635003"/>
    <lineage>
        <taxon>Eukaryota</taxon>
        <taxon>Sar</taxon>
        <taxon>Stramenopiles</taxon>
        <taxon>Ochrophyta</taxon>
        <taxon>Bacillariophyta</taxon>
        <taxon>Bacillariophyceae</taxon>
        <taxon>Bacillariophycidae</taxon>
        <taxon>Bacillariales</taxon>
        <taxon>Bacillariaceae</taxon>
        <taxon>Fragilariopsis</taxon>
    </lineage>
</organism>
<dbReference type="AlphaFoldDB" id="A0A1E7EKV6"/>
<dbReference type="PROSITE" id="PS00194">
    <property type="entry name" value="THIOREDOXIN_1"/>
    <property type="match status" value="1"/>
</dbReference>
<feature type="non-terminal residue" evidence="2">
    <location>
        <position position="120"/>
    </location>
</feature>
<dbReference type="PANTHER" id="PTHR45694">
    <property type="entry name" value="GLUTAREDOXIN 2"/>
    <property type="match status" value="1"/>
</dbReference>
<dbReference type="OrthoDB" id="44061at2759"/>
<dbReference type="Gene3D" id="3.40.30.10">
    <property type="entry name" value="Glutaredoxin"/>
    <property type="match status" value="1"/>
</dbReference>
<evidence type="ECO:0000313" key="2">
    <source>
        <dbReference type="EMBL" id="OEU06550.1"/>
    </source>
</evidence>
<evidence type="ECO:0000313" key="3">
    <source>
        <dbReference type="Proteomes" id="UP000095751"/>
    </source>
</evidence>
<dbReference type="PROSITE" id="PS00195">
    <property type="entry name" value="GLUTAREDOXIN_1"/>
    <property type="match status" value="1"/>
</dbReference>
<dbReference type="PROSITE" id="PS51354">
    <property type="entry name" value="GLUTAREDOXIN_2"/>
    <property type="match status" value="1"/>
</dbReference>
<proteinExistence type="predicted"/>
<dbReference type="InterPro" id="IPR036249">
    <property type="entry name" value="Thioredoxin-like_sf"/>
</dbReference>
<dbReference type="EMBL" id="KV784407">
    <property type="protein sequence ID" value="OEU06550.1"/>
    <property type="molecule type" value="Genomic_DNA"/>
</dbReference>
<dbReference type="GO" id="GO:0034599">
    <property type="term" value="P:cellular response to oxidative stress"/>
    <property type="evidence" value="ECO:0007669"/>
    <property type="project" value="TreeGrafter"/>
</dbReference>
<dbReference type="SUPFAM" id="SSF52833">
    <property type="entry name" value="Thioredoxin-like"/>
    <property type="match status" value="1"/>
</dbReference>
<dbReference type="InParanoid" id="A0A1E7EKV6"/>
<dbReference type="CDD" id="cd03419">
    <property type="entry name" value="GRX_GRXh_1_2_like"/>
    <property type="match status" value="1"/>
</dbReference>
<dbReference type="PANTHER" id="PTHR45694:SF18">
    <property type="entry name" value="GLUTAREDOXIN-1-RELATED"/>
    <property type="match status" value="1"/>
</dbReference>
<dbReference type="InterPro" id="IPR017937">
    <property type="entry name" value="Thioredoxin_CS"/>
</dbReference>
<dbReference type="GO" id="GO:0005737">
    <property type="term" value="C:cytoplasm"/>
    <property type="evidence" value="ECO:0007669"/>
    <property type="project" value="TreeGrafter"/>
</dbReference>
<sequence>VSSSSSLKTVVREFIDNQISQHKIVVFSKSYCPYCASTKALFQKLSELSSQILDDDIDIVVYIELDKLTDYDGSEIQTTLAEMTDGQSTTVPSVWTDGTFVGGNSDVQAAYQSGQLFDLL</sequence>
<keyword evidence="3" id="KW-1185">Reference proteome</keyword>
<dbReference type="GO" id="GO:0015038">
    <property type="term" value="F:glutathione disulfide oxidoreductase activity"/>
    <property type="evidence" value="ECO:0007669"/>
    <property type="project" value="TreeGrafter"/>
</dbReference>
<feature type="domain" description="Glutaredoxin" evidence="1">
    <location>
        <begin position="24"/>
        <end position="101"/>
    </location>
</feature>
<dbReference type="Proteomes" id="UP000095751">
    <property type="component" value="Unassembled WGS sequence"/>
</dbReference>
<dbReference type="KEGG" id="fcy:FRACYDRAFT_144575"/>
<reference evidence="2 3" key="1">
    <citation type="submission" date="2016-09" db="EMBL/GenBank/DDBJ databases">
        <title>Extensive genetic diversity and differential bi-allelic expression allows diatom success in the polar Southern Ocean.</title>
        <authorList>
            <consortium name="DOE Joint Genome Institute"/>
            <person name="Mock T."/>
            <person name="Otillar R.P."/>
            <person name="Strauss J."/>
            <person name="Dupont C."/>
            <person name="Frickenhaus S."/>
            <person name="Maumus F."/>
            <person name="Mcmullan M."/>
            <person name="Sanges R."/>
            <person name="Schmutz J."/>
            <person name="Toseland A."/>
            <person name="Valas R."/>
            <person name="Veluchamy A."/>
            <person name="Ward B.J."/>
            <person name="Allen A."/>
            <person name="Barry K."/>
            <person name="Falciatore A."/>
            <person name="Ferrante M."/>
            <person name="Fortunato A.E."/>
            <person name="Gloeckner G."/>
            <person name="Gruber A."/>
            <person name="Hipkin R."/>
            <person name="Janech M."/>
            <person name="Kroth P."/>
            <person name="Leese F."/>
            <person name="Lindquist E."/>
            <person name="Lyon B.R."/>
            <person name="Martin J."/>
            <person name="Mayer C."/>
            <person name="Parker M."/>
            <person name="Quesneville H."/>
            <person name="Raymond J."/>
            <person name="Uhlig C."/>
            <person name="Valentin K.U."/>
            <person name="Worden A.Z."/>
            <person name="Armbrust E.V."/>
            <person name="Bowler C."/>
            <person name="Green B."/>
            <person name="Moulton V."/>
            <person name="Van Oosterhout C."/>
            <person name="Grigoriev I."/>
        </authorList>
    </citation>
    <scope>NUCLEOTIDE SEQUENCE [LARGE SCALE GENOMIC DNA]</scope>
    <source>
        <strain evidence="2 3">CCMP1102</strain>
    </source>
</reference>
<name>A0A1E7EKV6_9STRA</name>
<feature type="non-terminal residue" evidence="2">
    <location>
        <position position="1"/>
    </location>
</feature>
<protein>
    <submittedName>
        <fullName evidence="2">Thioredoxin-like protein</fullName>
    </submittedName>
</protein>
<evidence type="ECO:0000259" key="1">
    <source>
        <dbReference type="Pfam" id="PF00462"/>
    </source>
</evidence>
<gene>
    <name evidence="2" type="ORF">FRACYDRAFT_144575</name>
</gene>